<comment type="caution">
    <text evidence="2">The sequence shown here is derived from an EMBL/GenBank/DDBJ whole genome shotgun (WGS) entry which is preliminary data.</text>
</comment>
<organism evidence="2">
    <name type="scientific">Streptomyces sp. gb1(2016)</name>
    <dbReference type="NCBI Taxonomy" id="1828321"/>
    <lineage>
        <taxon>Bacteria</taxon>
        <taxon>Bacillati</taxon>
        <taxon>Actinomycetota</taxon>
        <taxon>Actinomycetes</taxon>
        <taxon>Kitasatosporales</taxon>
        <taxon>Streptomycetaceae</taxon>
        <taxon>Streptomyces</taxon>
    </lineage>
</organism>
<feature type="compositionally biased region" description="Low complexity" evidence="1">
    <location>
        <begin position="26"/>
        <end position="41"/>
    </location>
</feature>
<dbReference type="RefSeq" id="WP_147983684.1">
    <property type="nucleotide sequence ID" value="NZ_RDBM01000035.1"/>
</dbReference>
<proteinExistence type="predicted"/>
<sequence length="95" mass="9700">MSVRRPVVIGWALLVAGGWAVTLWLGEPSATAGPGPSPAAGVRDENPAPGPQPEGSCPTPSAAPSLKDVPDDYADGYVVQVLCDYGEARDTAVAR</sequence>
<reference evidence="2" key="1">
    <citation type="submission" date="2018-10" db="EMBL/GenBank/DDBJ databases">
        <authorList>
            <person name="Hariharan J."/>
            <person name="Choudoir M.J."/>
            <person name="Diebold P."/>
            <person name="Panke-Buisse K."/>
            <person name="Campbell A.N."/>
            <person name="Buckley D.H."/>
        </authorList>
    </citation>
    <scope>NUCLEOTIDE SEQUENCE</scope>
    <source>
        <strain evidence="2">Gb1</strain>
    </source>
</reference>
<dbReference type="AlphaFoldDB" id="A0A652KUB2"/>
<accession>A0A652KUB2</accession>
<evidence type="ECO:0000313" key="2">
    <source>
        <dbReference type="EMBL" id="TXS27044.1"/>
    </source>
</evidence>
<gene>
    <name evidence="2" type="ORF">EAO74_13270</name>
</gene>
<protein>
    <submittedName>
        <fullName evidence="2">Uncharacterized protein</fullName>
    </submittedName>
</protein>
<name>A0A652KUB2_9ACTN</name>
<evidence type="ECO:0000256" key="1">
    <source>
        <dbReference type="SAM" id="MobiDB-lite"/>
    </source>
</evidence>
<feature type="region of interest" description="Disordered" evidence="1">
    <location>
        <begin position="26"/>
        <end position="69"/>
    </location>
</feature>
<dbReference type="EMBL" id="RDBM01000035">
    <property type="protein sequence ID" value="TXS27044.1"/>
    <property type="molecule type" value="Genomic_DNA"/>
</dbReference>